<dbReference type="GeneID" id="12510143"/>
<dbReference type="AlphaFoldDB" id="G7WLX0"/>
<dbReference type="KEGG" id="mhi:Mhar_0974"/>
<evidence type="ECO:0000313" key="2">
    <source>
        <dbReference type="Proteomes" id="UP000005877"/>
    </source>
</evidence>
<dbReference type="HOGENOM" id="CLU_078136_0_0_2"/>
<evidence type="ECO:0008006" key="3">
    <source>
        <dbReference type="Google" id="ProtNLM"/>
    </source>
</evidence>
<accession>G7WLX0</accession>
<organism evidence="1 2">
    <name type="scientific">Methanothrix harundinacea (strain 6Ac)</name>
    <name type="common">Methanosaeta harundinacea</name>
    <dbReference type="NCBI Taxonomy" id="1110509"/>
    <lineage>
        <taxon>Archaea</taxon>
        <taxon>Methanobacteriati</taxon>
        <taxon>Methanobacteriota</taxon>
        <taxon>Stenosarchaea group</taxon>
        <taxon>Methanomicrobia</taxon>
        <taxon>Methanotrichales</taxon>
        <taxon>Methanotrichaceae</taxon>
        <taxon>Methanothrix</taxon>
    </lineage>
</organism>
<gene>
    <name evidence="1" type="ordered locus">Mhar_0974</name>
</gene>
<reference evidence="1 2" key="1">
    <citation type="journal article" date="2012" name="PLoS ONE">
        <title>The genome characteristics and predicted function of methyl-group oxidation pathway in the obligate aceticlastic methanogens, Methanosaeta spp.</title>
        <authorList>
            <person name="Zhu J."/>
            <person name="Zheng H."/>
            <person name="Ai G."/>
            <person name="Zhang G."/>
            <person name="Liu D."/>
            <person name="Liu X."/>
            <person name="Dong X."/>
        </authorList>
    </citation>
    <scope>NUCLEOTIDE SEQUENCE [LARGE SCALE GENOMIC DNA]</scope>
    <source>
        <strain evidence="1 2">6Ac</strain>
    </source>
</reference>
<dbReference type="Gene3D" id="3.60.15.10">
    <property type="entry name" value="Ribonuclease Z/Hydroxyacylglutathione hydrolase-like"/>
    <property type="match status" value="1"/>
</dbReference>
<dbReference type="InterPro" id="IPR036866">
    <property type="entry name" value="RibonucZ/Hydroxyglut_hydro"/>
</dbReference>
<sequence>MTEDGIFGDLGITPFRRRVSSGRPAPHLSLRFDSHLFSIDTSRSPKGSVQPDAYLITHAHSDHYGKSAMISPEAVASRETARALEIRHGRRYEGRTFPVGGSILVDDLEVVTYSTGHTIGSVAFGWETDLGVRVLVTGDVKNYENLPKCDLLVTEANYGDPWDPACRFEDDIVGFGDAVDAGSTFGAYAFGKAQRAVSLIRALGCKDPIGMDGKSLALTRELLPGFGPFSPAEENGTDLNVVTPWELSTIRSKRKYVLTGRSDLPFAQIRISDHLDFKGLMRMVERISPKAALVYHPEGRRANMMAHHLRELGMASISVSEIEDSF</sequence>
<keyword evidence="2" id="KW-1185">Reference proteome</keyword>
<protein>
    <recommendedName>
        <fullName evidence="3">Metallo-beta-lactamase domain-containing protein</fullName>
    </recommendedName>
</protein>
<dbReference type="RefSeq" id="WP_014586530.1">
    <property type="nucleotide sequence ID" value="NC_017527.1"/>
</dbReference>
<dbReference type="EMBL" id="CP003117">
    <property type="protein sequence ID" value="AET64345.1"/>
    <property type="molecule type" value="Genomic_DNA"/>
</dbReference>
<dbReference type="Proteomes" id="UP000005877">
    <property type="component" value="Chromosome"/>
</dbReference>
<name>G7WLX0_METH6</name>
<dbReference type="STRING" id="1110509.Mhar_0974"/>
<proteinExistence type="predicted"/>
<dbReference type="PATRIC" id="fig|1110509.7.peg.1089"/>
<dbReference type="OrthoDB" id="40950at2157"/>
<dbReference type="SUPFAM" id="SSF56281">
    <property type="entry name" value="Metallo-hydrolase/oxidoreductase"/>
    <property type="match status" value="1"/>
</dbReference>
<evidence type="ECO:0000313" key="1">
    <source>
        <dbReference type="EMBL" id="AET64345.1"/>
    </source>
</evidence>